<dbReference type="RefSeq" id="WP_091455976.1">
    <property type="nucleotide sequence ID" value="NZ_FMZZ01000016.1"/>
</dbReference>
<organism evidence="2 3">
    <name type="scientific">Actinokineospora iranica</name>
    <dbReference type="NCBI Taxonomy" id="1271860"/>
    <lineage>
        <taxon>Bacteria</taxon>
        <taxon>Bacillati</taxon>
        <taxon>Actinomycetota</taxon>
        <taxon>Actinomycetes</taxon>
        <taxon>Pseudonocardiales</taxon>
        <taxon>Pseudonocardiaceae</taxon>
        <taxon>Actinokineospora</taxon>
    </lineage>
</organism>
<keyword evidence="3" id="KW-1185">Reference proteome</keyword>
<accession>A0A1G6X4Y6</accession>
<evidence type="ECO:0000313" key="2">
    <source>
        <dbReference type="EMBL" id="SDD73212.1"/>
    </source>
</evidence>
<dbReference type="Proteomes" id="UP000199501">
    <property type="component" value="Unassembled WGS sequence"/>
</dbReference>
<evidence type="ECO:0000313" key="3">
    <source>
        <dbReference type="Proteomes" id="UP000199501"/>
    </source>
</evidence>
<proteinExistence type="predicted"/>
<dbReference type="PROSITE" id="PS50943">
    <property type="entry name" value="HTH_CROC1"/>
    <property type="match status" value="1"/>
</dbReference>
<dbReference type="CDD" id="cd00093">
    <property type="entry name" value="HTH_XRE"/>
    <property type="match status" value="1"/>
</dbReference>
<name>A0A1G6X4Y6_9PSEU</name>
<sequence length="161" mass="18365">MRIDVSNYQRILGDEIRRLRKQRGWTRKELNGRLQSDISLQTLATYELGTRQCSVVRFVEICVALDALPHDLMARVHDRAFAGTSIGRVRVNLHRAVRDPRPELLPLRRWAAERLLEHDPQQGPADVHLDIAALEQLAALCGMETIDLISRLRELAGSELD</sequence>
<dbReference type="EMBL" id="FMZZ01000016">
    <property type="protein sequence ID" value="SDD73212.1"/>
    <property type="molecule type" value="Genomic_DNA"/>
</dbReference>
<dbReference type="InterPro" id="IPR001387">
    <property type="entry name" value="Cro/C1-type_HTH"/>
</dbReference>
<dbReference type="GO" id="GO:0003677">
    <property type="term" value="F:DNA binding"/>
    <property type="evidence" value="ECO:0007669"/>
    <property type="project" value="InterPro"/>
</dbReference>
<protein>
    <submittedName>
        <fullName evidence="2">Helix-turn-helix domain-containing protein</fullName>
    </submittedName>
</protein>
<feature type="domain" description="HTH cro/C1-type" evidence="1">
    <location>
        <begin position="16"/>
        <end position="72"/>
    </location>
</feature>
<dbReference type="SUPFAM" id="SSF47413">
    <property type="entry name" value="lambda repressor-like DNA-binding domains"/>
    <property type="match status" value="1"/>
</dbReference>
<dbReference type="Pfam" id="PF13560">
    <property type="entry name" value="HTH_31"/>
    <property type="match status" value="1"/>
</dbReference>
<dbReference type="STRING" id="1271860.SAMN05216174_116109"/>
<dbReference type="SMART" id="SM00530">
    <property type="entry name" value="HTH_XRE"/>
    <property type="match status" value="1"/>
</dbReference>
<gene>
    <name evidence="2" type="ORF">SAMN05216174_116109</name>
</gene>
<evidence type="ECO:0000259" key="1">
    <source>
        <dbReference type="PROSITE" id="PS50943"/>
    </source>
</evidence>
<reference evidence="3" key="1">
    <citation type="submission" date="2016-10" db="EMBL/GenBank/DDBJ databases">
        <authorList>
            <person name="Varghese N."/>
            <person name="Submissions S."/>
        </authorList>
    </citation>
    <scope>NUCLEOTIDE SEQUENCE [LARGE SCALE GENOMIC DNA]</scope>
    <source>
        <strain evidence="3">IBRC-M 10403</strain>
    </source>
</reference>
<dbReference type="InterPro" id="IPR010982">
    <property type="entry name" value="Lambda_DNA-bd_dom_sf"/>
</dbReference>
<dbReference type="Gene3D" id="1.10.260.40">
    <property type="entry name" value="lambda repressor-like DNA-binding domains"/>
    <property type="match status" value="1"/>
</dbReference>
<dbReference type="AlphaFoldDB" id="A0A1G6X4Y6"/>
<dbReference type="OrthoDB" id="3626060at2"/>